<reference evidence="1 2" key="1">
    <citation type="submission" date="2016-09" db="EMBL/GenBank/DDBJ databases">
        <authorList>
            <person name="Capua I."/>
            <person name="De Benedictis P."/>
            <person name="Joannis T."/>
            <person name="Lombin L.H."/>
            <person name="Cattoli G."/>
        </authorList>
    </citation>
    <scope>NUCLEOTIDE SEQUENCE [LARGE SCALE GENOMIC DNA]</scope>
    <source>
        <strain evidence="1 2">ANC 4671</strain>
    </source>
</reference>
<dbReference type="RefSeq" id="WP_070069676.1">
    <property type="nucleotide sequence ID" value="NZ_MKKK01000018.1"/>
</dbReference>
<dbReference type="Gene3D" id="2.30.110.10">
    <property type="entry name" value="Electron Transport, Fmn-binding Protein, Chain A"/>
    <property type="match status" value="1"/>
</dbReference>
<dbReference type="InterPro" id="IPR007396">
    <property type="entry name" value="TR_PAI2-type"/>
</dbReference>
<organism evidence="1 2">
    <name type="scientific">Acinetobacter qingfengensis</name>
    <dbReference type="NCBI Taxonomy" id="1262585"/>
    <lineage>
        <taxon>Bacteria</taxon>
        <taxon>Pseudomonadati</taxon>
        <taxon>Pseudomonadota</taxon>
        <taxon>Gammaproteobacteria</taxon>
        <taxon>Moraxellales</taxon>
        <taxon>Moraxellaceae</taxon>
        <taxon>Acinetobacter</taxon>
    </lineage>
</organism>
<dbReference type="PIRSF" id="PIRSF010372">
    <property type="entry name" value="PaiB"/>
    <property type="match status" value="1"/>
</dbReference>
<name>A0A1E7RCA5_9GAMM</name>
<dbReference type="SUPFAM" id="SSF50475">
    <property type="entry name" value="FMN-binding split barrel"/>
    <property type="match status" value="1"/>
</dbReference>
<dbReference type="EMBL" id="MKKK01000018">
    <property type="protein sequence ID" value="OEY96882.1"/>
    <property type="molecule type" value="Genomic_DNA"/>
</dbReference>
<dbReference type="PANTHER" id="PTHR35802:SF1">
    <property type="entry name" value="PROTEASE SYNTHASE AND SPORULATION PROTEIN PAI 2"/>
    <property type="match status" value="1"/>
</dbReference>
<protein>
    <submittedName>
        <fullName evidence="1">Negative transcriptional regulator</fullName>
    </submittedName>
</protein>
<gene>
    <name evidence="1" type="ORF">BJI46_11885</name>
</gene>
<dbReference type="InterPro" id="IPR012349">
    <property type="entry name" value="Split_barrel_FMN-bd"/>
</dbReference>
<dbReference type="STRING" id="1262585.BJI46_11885"/>
<dbReference type="PANTHER" id="PTHR35802">
    <property type="entry name" value="PROTEASE SYNTHASE AND SPORULATION PROTEIN PAI 2"/>
    <property type="match status" value="1"/>
</dbReference>
<dbReference type="Proteomes" id="UP000185895">
    <property type="component" value="Unassembled WGS sequence"/>
</dbReference>
<evidence type="ECO:0000313" key="1">
    <source>
        <dbReference type="EMBL" id="OEY96882.1"/>
    </source>
</evidence>
<evidence type="ECO:0000313" key="2">
    <source>
        <dbReference type="Proteomes" id="UP000185895"/>
    </source>
</evidence>
<proteinExistence type="predicted"/>
<comment type="caution">
    <text evidence="1">The sequence shown here is derived from an EMBL/GenBank/DDBJ whole genome shotgun (WGS) entry which is preliminary data.</text>
</comment>
<accession>A0A1E7RCA5</accession>
<dbReference type="OrthoDB" id="9794948at2"/>
<dbReference type="AlphaFoldDB" id="A0A1E7RCA5"/>
<sequence length="211" mass="23652">MYIPAHFAETDLNTLHQLIMSHPFGVLITHGSQGLDANHLPFELHCDEGDFGTLHGHVARNNPVWQALNHGDEVLIIFTAGDAYISPQWYPSKQKSHQQVPSWNYMVAHAYGKITIHDDERYVRGVVARLTRTHEASQPVAWKMTDAPKDYIDSMLKLIVGIEIEITRIEGKSKLSQNKEHRDIAGAAHALNASGHRVIAQAMQVIPDKNT</sequence>
<keyword evidence="2" id="KW-1185">Reference proteome</keyword>
<dbReference type="Pfam" id="PF04299">
    <property type="entry name" value="FMN_bind_2"/>
    <property type="match status" value="1"/>
</dbReference>